<comment type="caution">
    <text evidence="6">The sequence shown here is derived from an EMBL/GenBank/DDBJ whole genome shotgun (WGS) entry which is preliminary data.</text>
</comment>
<dbReference type="SUPFAM" id="SSF51182">
    <property type="entry name" value="RmlC-like cupins"/>
    <property type="match status" value="1"/>
</dbReference>
<evidence type="ECO:0000313" key="6">
    <source>
        <dbReference type="EMBL" id="PII35280.1"/>
    </source>
</evidence>
<accession>A0A2G7T5W1</accession>
<keyword evidence="1" id="KW-0678">Repressor</keyword>
<dbReference type="Gene3D" id="1.10.10.60">
    <property type="entry name" value="Homeodomain-like"/>
    <property type="match status" value="1"/>
</dbReference>
<reference evidence="6" key="1">
    <citation type="submission" date="2017-10" db="EMBL/GenBank/DDBJ databases">
        <title>Chryseobacterium sp. B5 is a hydrocarbonoclastic and plant growth promoting bacterium.</title>
        <authorList>
            <person name="Thijs S."/>
            <person name="Gkorezis P."/>
            <person name="Van Hamme J."/>
        </authorList>
    </citation>
    <scope>NUCLEOTIDE SEQUENCE</scope>
    <source>
        <strain evidence="6">B5</strain>
    </source>
</reference>
<evidence type="ECO:0000256" key="1">
    <source>
        <dbReference type="ARBA" id="ARBA00022491"/>
    </source>
</evidence>
<dbReference type="SMART" id="SM00342">
    <property type="entry name" value="HTH_ARAC"/>
    <property type="match status" value="1"/>
</dbReference>
<dbReference type="PANTHER" id="PTHR11019:SF159">
    <property type="entry name" value="TRANSCRIPTIONAL REGULATOR-RELATED"/>
    <property type="match status" value="1"/>
</dbReference>
<dbReference type="PROSITE" id="PS01124">
    <property type="entry name" value="HTH_ARAC_FAMILY_2"/>
    <property type="match status" value="1"/>
</dbReference>
<proteinExistence type="predicted"/>
<dbReference type="InterPro" id="IPR020449">
    <property type="entry name" value="Tscrpt_reg_AraC-type_HTH"/>
</dbReference>
<dbReference type="InterPro" id="IPR009057">
    <property type="entry name" value="Homeodomain-like_sf"/>
</dbReference>
<dbReference type="Pfam" id="PF12833">
    <property type="entry name" value="HTH_18"/>
    <property type="match status" value="1"/>
</dbReference>
<organism evidence="6">
    <name type="scientific">Chryseobacterium sp. B5</name>
    <dbReference type="NCBI Taxonomy" id="2050562"/>
    <lineage>
        <taxon>Bacteria</taxon>
        <taxon>Pseudomonadati</taxon>
        <taxon>Bacteroidota</taxon>
        <taxon>Flavobacteriia</taxon>
        <taxon>Flavobacteriales</taxon>
        <taxon>Weeksellaceae</taxon>
        <taxon>Chryseobacterium group</taxon>
        <taxon>Chryseobacterium</taxon>
    </lineage>
</organism>
<dbReference type="InterPro" id="IPR014710">
    <property type="entry name" value="RmlC-like_jellyroll"/>
</dbReference>
<dbReference type="Gene3D" id="2.60.120.10">
    <property type="entry name" value="Jelly Rolls"/>
    <property type="match status" value="1"/>
</dbReference>
<gene>
    <name evidence="6" type="ORF">CTI11_14875</name>
</gene>
<dbReference type="FunFam" id="1.10.10.60:FF:000132">
    <property type="entry name" value="AraC family transcriptional regulator"/>
    <property type="match status" value="1"/>
</dbReference>
<sequence>MLNIPLHSVDAVARDVLAIGTDYTPGTLLPTHSHRRAQFLYGMSGLMEVETDDGAWTIPPYSGVWIPASKPHSVRMQGVSTRSLYIEPAAAPRPGVHCEALVVTPLLHQLLLSCADLPALYDEAGRDGALVTLVLHELASARSLPLFAPIPRDEKLAALCKQFLAQPSIRATPQDWAQALNKSLRTFSRFFQQHTGMAFGAWRQQACLLAAVSRLSAGASVTQVALDLGYDSPSAFSTMFRKALGRVPSELGSKGMALP</sequence>
<dbReference type="InterPro" id="IPR018060">
    <property type="entry name" value="HTH_AraC"/>
</dbReference>
<dbReference type="CDD" id="cd06124">
    <property type="entry name" value="cupin_NimR-like_N"/>
    <property type="match status" value="1"/>
</dbReference>
<dbReference type="PANTHER" id="PTHR11019">
    <property type="entry name" value="HTH-TYPE TRANSCRIPTIONAL REGULATOR NIMR"/>
    <property type="match status" value="1"/>
</dbReference>
<dbReference type="InterPro" id="IPR011051">
    <property type="entry name" value="RmlC_Cupin_sf"/>
</dbReference>
<dbReference type="GO" id="GO:0003700">
    <property type="term" value="F:DNA-binding transcription factor activity"/>
    <property type="evidence" value="ECO:0007669"/>
    <property type="project" value="InterPro"/>
</dbReference>
<evidence type="ECO:0000256" key="3">
    <source>
        <dbReference type="ARBA" id="ARBA00023125"/>
    </source>
</evidence>
<keyword evidence="3" id="KW-0238">DNA-binding</keyword>
<name>A0A2G7T5W1_9FLAO</name>
<evidence type="ECO:0000259" key="5">
    <source>
        <dbReference type="PROSITE" id="PS01124"/>
    </source>
</evidence>
<dbReference type="EMBL" id="PEKC01000052">
    <property type="protein sequence ID" value="PII35280.1"/>
    <property type="molecule type" value="Genomic_DNA"/>
</dbReference>
<dbReference type="PRINTS" id="PR00032">
    <property type="entry name" value="HTHARAC"/>
</dbReference>
<evidence type="ECO:0000256" key="2">
    <source>
        <dbReference type="ARBA" id="ARBA00023015"/>
    </source>
</evidence>
<keyword evidence="2" id="KW-0805">Transcription regulation</keyword>
<dbReference type="AlphaFoldDB" id="A0A2G7T5W1"/>
<keyword evidence="4" id="KW-0804">Transcription</keyword>
<evidence type="ECO:0000256" key="4">
    <source>
        <dbReference type="ARBA" id="ARBA00023163"/>
    </source>
</evidence>
<dbReference type="SUPFAM" id="SSF46689">
    <property type="entry name" value="Homeodomain-like"/>
    <property type="match status" value="1"/>
</dbReference>
<feature type="domain" description="HTH araC/xylS-type" evidence="5">
    <location>
        <begin position="154"/>
        <end position="254"/>
    </location>
</feature>
<protein>
    <submittedName>
        <fullName evidence="6">AraC family transcriptional regulator</fullName>
    </submittedName>
</protein>
<dbReference type="GO" id="GO:0043565">
    <property type="term" value="F:sequence-specific DNA binding"/>
    <property type="evidence" value="ECO:0007669"/>
    <property type="project" value="InterPro"/>
</dbReference>